<gene>
    <name evidence="1" type="ORF">Spb1_33170</name>
</gene>
<dbReference type="EMBL" id="CP036299">
    <property type="protein sequence ID" value="QDV31373.1"/>
    <property type="molecule type" value="Genomic_DNA"/>
</dbReference>
<accession>A0A518GS04</accession>
<protein>
    <submittedName>
        <fullName evidence="1">Uncharacterized protein</fullName>
    </submittedName>
</protein>
<evidence type="ECO:0000313" key="2">
    <source>
        <dbReference type="Proteomes" id="UP000315349"/>
    </source>
</evidence>
<keyword evidence="2" id="KW-1185">Reference proteome</keyword>
<reference evidence="1 2" key="1">
    <citation type="submission" date="2019-02" db="EMBL/GenBank/DDBJ databases">
        <title>Deep-cultivation of Planctomycetes and their phenomic and genomic characterization uncovers novel biology.</title>
        <authorList>
            <person name="Wiegand S."/>
            <person name="Jogler M."/>
            <person name="Boedeker C."/>
            <person name="Pinto D."/>
            <person name="Vollmers J."/>
            <person name="Rivas-Marin E."/>
            <person name="Kohn T."/>
            <person name="Peeters S.H."/>
            <person name="Heuer A."/>
            <person name="Rast P."/>
            <person name="Oberbeckmann S."/>
            <person name="Bunk B."/>
            <person name="Jeske O."/>
            <person name="Meyerdierks A."/>
            <person name="Storesund J.E."/>
            <person name="Kallscheuer N."/>
            <person name="Luecker S."/>
            <person name="Lage O.M."/>
            <person name="Pohl T."/>
            <person name="Merkel B.J."/>
            <person name="Hornburger P."/>
            <person name="Mueller R.-W."/>
            <person name="Bruemmer F."/>
            <person name="Labrenz M."/>
            <person name="Spormann A.M."/>
            <person name="Op den Camp H."/>
            <person name="Overmann J."/>
            <person name="Amann R."/>
            <person name="Jetten M.S.M."/>
            <person name="Mascher T."/>
            <person name="Medema M.H."/>
            <person name="Devos D.P."/>
            <person name="Kaster A.-K."/>
            <person name="Ovreas L."/>
            <person name="Rohde M."/>
            <person name="Galperin M.Y."/>
            <person name="Jogler C."/>
        </authorList>
    </citation>
    <scope>NUCLEOTIDE SEQUENCE [LARGE SCALE GENOMIC DNA]</scope>
    <source>
        <strain evidence="1 2">Spb1</strain>
    </source>
</reference>
<sequence length="66" mass="7506">MRLCNPTQMISMSVAFQFCAQTAKSSEFEQHIPRDDYHKLSANQIVAKGLAVWSQFTILLFAGREL</sequence>
<proteinExistence type="predicted"/>
<name>A0A518GS04_9PLAN</name>
<dbReference type="Proteomes" id="UP000315349">
    <property type="component" value="Chromosome"/>
</dbReference>
<dbReference type="AlphaFoldDB" id="A0A518GS04"/>
<evidence type="ECO:0000313" key="1">
    <source>
        <dbReference type="EMBL" id="QDV31373.1"/>
    </source>
</evidence>
<dbReference type="KEGG" id="peh:Spb1_33170"/>
<organism evidence="1 2">
    <name type="scientific">Planctopirus ephydatiae</name>
    <dbReference type="NCBI Taxonomy" id="2528019"/>
    <lineage>
        <taxon>Bacteria</taxon>
        <taxon>Pseudomonadati</taxon>
        <taxon>Planctomycetota</taxon>
        <taxon>Planctomycetia</taxon>
        <taxon>Planctomycetales</taxon>
        <taxon>Planctomycetaceae</taxon>
        <taxon>Planctopirus</taxon>
    </lineage>
</organism>